<dbReference type="AlphaFoldDB" id="A0A6A6X4C3"/>
<dbReference type="Pfam" id="PF10282">
    <property type="entry name" value="Lactonase"/>
    <property type="match status" value="1"/>
</dbReference>
<dbReference type="GO" id="GO:0017057">
    <property type="term" value="F:6-phosphogluconolactonase activity"/>
    <property type="evidence" value="ECO:0007669"/>
    <property type="project" value="TreeGrafter"/>
</dbReference>
<keyword evidence="5" id="KW-1185">Reference proteome</keyword>
<keyword evidence="4" id="KW-0413">Isomerase</keyword>
<protein>
    <submittedName>
        <fullName evidence="4">Putative isomerase YbhE</fullName>
    </submittedName>
</protein>
<name>A0A6A6X4C3_9PLEO</name>
<keyword evidence="3" id="KW-0732">Signal</keyword>
<dbReference type="PANTHER" id="PTHR30344:SF1">
    <property type="entry name" value="6-PHOSPHOGLUCONOLACTONASE"/>
    <property type="match status" value="1"/>
</dbReference>
<organism evidence="4 5">
    <name type="scientific">Melanomma pulvis-pyrius CBS 109.77</name>
    <dbReference type="NCBI Taxonomy" id="1314802"/>
    <lineage>
        <taxon>Eukaryota</taxon>
        <taxon>Fungi</taxon>
        <taxon>Dikarya</taxon>
        <taxon>Ascomycota</taxon>
        <taxon>Pezizomycotina</taxon>
        <taxon>Dothideomycetes</taxon>
        <taxon>Pleosporomycetidae</taxon>
        <taxon>Pleosporales</taxon>
        <taxon>Melanommataceae</taxon>
        <taxon>Melanomma</taxon>
    </lineage>
</organism>
<dbReference type="Proteomes" id="UP000799757">
    <property type="component" value="Unassembled WGS sequence"/>
</dbReference>
<evidence type="ECO:0000256" key="2">
    <source>
        <dbReference type="SAM" id="MobiDB-lite"/>
    </source>
</evidence>
<dbReference type="InterPro" id="IPR019405">
    <property type="entry name" value="Lactonase_7-beta_prop"/>
</dbReference>
<dbReference type="InterPro" id="IPR050282">
    <property type="entry name" value="Cycloisomerase_2"/>
</dbReference>
<dbReference type="GO" id="GO:0016853">
    <property type="term" value="F:isomerase activity"/>
    <property type="evidence" value="ECO:0007669"/>
    <property type="project" value="UniProtKB-KW"/>
</dbReference>
<proteinExistence type="inferred from homology"/>
<accession>A0A6A6X4C3</accession>
<feature type="chain" id="PRO_5025691915" evidence="3">
    <location>
        <begin position="21"/>
        <end position="399"/>
    </location>
</feature>
<dbReference type="InterPro" id="IPR015943">
    <property type="entry name" value="WD40/YVTN_repeat-like_dom_sf"/>
</dbReference>
<dbReference type="SUPFAM" id="SSF51004">
    <property type="entry name" value="C-terminal (heme d1) domain of cytochrome cd1-nitrite reductase"/>
    <property type="match status" value="1"/>
</dbReference>
<feature type="signal peptide" evidence="3">
    <location>
        <begin position="1"/>
        <end position="20"/>
    </location>
</feature>
<evidence type="ECO:0000256" key="3">
    <source>
        <dbReference type="SAM" id="SignalP"/>
    </source>
</evidence>
<comment type="similarity">
    <text evidence="1">Belongs to the cycloisomerase 2 family.</text>
</comment>
<reference evidence="4" key="1">
    <citation type="journal article" date="2020" name="Stud. Mycol.">
        <title>101 Dothideomycetes genomes: a test case for predicting lifestyles and emergence of pathogens.</title>
        <authorList>
            <person name="Haridas S."/>
            <person name="Albert R."/>
            <person name="Binder M."/>
            <person name="Bloem J."/>
            <person name="Labutti K."/>
            <person name="Salamov A."/>
            <person name="Andreopoulos B."/>
            <person name="Baker S."/>
            <person name="Barry K."/>
            <person name="Bills G."/>
            <person name="Bluhm B."/>
            <person name="Cannon C."/>
            <person name="Castanera R."/>
            <person name="Culley D."/>
            <person name="Daum C."/>
            <person name="Ezra D."/>
            <person name="Gonzalez J."/>
            <person name="Henrissat B."/>
            <person name="Kuo A."/>
            <person name="Liang C."/>
            <person name="Lipzen A."/>
            <person name="Lutzoni F."/>
            <person name="Magnuson J."/>
            <person name="Mondo S."/>
            <person name="Nolan M."/>
            <person name="Ohm R."/>
            <person name="Pangilinan J."/>
            <person name="Park H.-J."/>
            <person name="Ramirez L."/>
            <person name="Alfaro M."/>
            <person name="Sun H."/>
            <person name="Tritt A."/>
            <person name="Yoshinaga Y."/>
            <person name="Zwiers L.-H."/>
            <person name="Turgeon B."/>
            <person name="Goodwin S."/>
            <person name="Spatafora J."/>
            <person name="Crous P."/>
            <person name="Grigoriev I."/>
        </authorList>
    </citation>
    <scope>NUCLEOTIDE SEQUENCE</scope>
    <source>
        <strain evidence="4">CBS 109.77</strain>
    </source>
</reference>
<dbReference type="Gene3D" id="2.130.10.10">
    <property type="entry name" value="YVTN repeat-like/Quinoprotein amine dehydrogenase"/>
    <property type="match status" value="1"/>
</dbReference>
<evidence type="ECO:0000313" key="5">
    <source>
        <dbReference type="Proteomes" id="UP000799757"/>
    </source>
</evidence>
<evidence type="ECO:0000256" key="1">
    <source>
        <dbReference type="ARBA" id="ARBA00005564"/>
    </source>
</evidence>
<gene>
    <name evidence="4" type="ORF">K505DRAFT_376977</name>
</gene>
<dbReference type="OrthoDB" id="9972196at2759"/>
<feature type="region of interest" description="Disordered" evidence="2">
    <location>
        <begin position="151"/>
        <end position="174"/>
    </location>
</feature>
<dbReference type="EMBL" id="MU002033">
    <property type="protein sequence ID" value="KAF2791182.1"/>
    <property type="molecule type" value="Genomic_DNA"/>
</dbReference>
<dbReference type="PANTHER" id="PTHR30344">
    <property type="entry name" value="6-PHOSPHOGLUCONOLACTONASE-RELATED"/>
    <property type="match status" value="1"/>
</dbReference>
<dbReference type="InterPro" id="IPR011048">
    <property type="entry name" value="Haem_d1_sf"/>
</dbReference>
<sequence>MAPITSILLTGLSLASHTLAVRLLGTHFSGQIFTYELALNNATSGALSITTNTTGCGVTPTWLHFDEATRIVYCIDESWQGSGVLTQWTLGAKGLSLNASAATPGNSVHGSTYGGKDGRSFLVTSEYSPSTLTNYKLPITASSKPIQTLQFTQAAPGPRPDRQDKPHPHSAFTDPTGAFLIVPDLGADLTRIFKINKDTGVLTACPAISSLPGDGPRHGLFNKIGYGQLKYYSLNEVSSSVGVYDVIYPSSDGDCLSLKLGQTISNYGPSVPLGNVSVKSAEIRIVGDSLYASNRNDSSFGFEQDSIATFKIGSTGALTFVELANSYSYYPRSFSFNKAGTYVAIGGQTTANIAIVARDTKTGKLGKLVANLLVPPRGTYGGEDGISSIIWDEPEKRHN</sequence>
<evidence type="ECO:0000313" key="4">
    <source>
        <dbReference type="EMBL" id="KAF2791182.1"/>
    </source>
</evidence>